<evidence type="ECO:0000256" key="5">
    <source>
        <dbReference type="ARBA" id="ARBA00023136"/>
    </source>
</evidence>
<protein>
    <submittedName>
        <fullName evidence="9">ABC transporter permease</fullName>
    </submittedName>
</protein>
<evidence type="ECO:0000256" key="3">
    <source>
        <dbReference type="ARBA" id="ARBA00022692"/>
    </source>
</evidence>
<dbReference type="InterPro" id="IPR050250">
    <property type="entry name" value="Macrolide_Exporter_MacB"/>
</dbReference>
<dbReference type="PANTHER" id="PTHR30572">
    <property type="entry name" value="MEMBRANE COMPONENT OF TRANSPORTER-RELATED"/>
    <property type="match status" value="1"/>
</dbReference>
<accession>A0A7V9ABH5</accession>
<gene>
    <name evidence="9" type="ORF">H0921_07820</name>
</gene>
<dbReference type="InterPro" id="IPR003838">
    <property type="entry name" value="ABC3_permease_C"/>
</dbReference>
<dbReference type="EMBL" id="JACEFB010000004">
    <property type="protein sequence ID" value="MBA2226068.1"/>
    <property type="molecule type" value="Genomic_DNA"/>
</dbReference>
<evidence type="ECO:0000256" key="2">
    <source>
        <dbReference type="ARBA" id="ARBA00022475"/>
    </source>
</evidence>
<dbReference type="GO" id="GO:0022857">
    <property type="term" value="F:transmembrane transporter activity"/>
    <property type="evidence" value="ECO:0007669"/>
    <property type="project" value="TreeGrafter"/>
</dbReference>
<feature type="transmembrane region" description="Helical" evidence="7">
    <location>
        <begin position="21"/>
        <end position="45"/>
    </location>
</feature>
<dbReference type="GO" id="GO:0005886">
    <property type="term" value="C:plasma membrane"/>
    <property type="evidence" value="ECO:0007669"/>
    <property type="project" value="UniProtKB-SubCell"/>
</dbReference>
<feature type="transmembrane region" description="Helical" evidence="7">
    <location>
        <begin position="392"/>
        <end position="414"/>
    </location>
</feature>
<dbReference type="PANTHER" id="PTHR30572:SF4">
    <property type="entry name" value="ABC TRANSPORTER PERMEASE YTRF"/>
    <property type="match status" value="1"/>
</dbReference>
<evidence type="ECO:0000259" key="8">
    <source>
        <dbReference type="Pfam" id="PF02687"/>
    </source>
</evidence>
<proteinExistence type="inferred from homology"/>
<feature type="transmembrane region" description="Helical" evidence="7">
    <location>
        <begin position="490"/>
        <end position="510"/>
    </location>
</feature>
<dbReference type="Pfam" id="PF02687">
    <property type="entry name" value="FtsX"/>
    <property type="match status" value="1"/>
</dbReference>
<keyword evidence="2" id="KW-1003">Cell membrane</keyword>
<dbReference type="RefSeq" id="WP_194537499.1">
    <property type="nucleotide sequence ID" value="NZ_JACEFB010000004.1"/>
</dbReference>
<evidence type="ECO:0000256" key="4">
    <source>
        <dbReference type="ARBA" id="ARBA00022989"/>
    </source>
</evidence>
<comment type="subcellular location">
    <subcellularLocation>
        <location evidence="1">Cell membrane</location>
        <topology evidence="1">Multi-pass membrane protein</topology>
    </subcellularLocation>
</comment>
<comment type="caution">
    <text evidence="9">The sequence shown here is derived from an EMBL/GenBank/DDBJ whole genome shotgun (WGS) entry which is preliminary data.</text>
</comment>
<reference evidence="9 10" key="1">
    <citation type="submission" date="2020-07" db="EMBL/GenBank/DDBJ databases">
        <title>Thermogemmata thermophila gen. nov., sp. nov., a novel moderate thermophilic planctomycete from a Kamchatka hot spring.</title>
        <authorList>
            <person name="Elcheninov A.G."/>
            <person name="Podosokorskaya O.A."/>
            <person name="Kovaleva O.L."/>
            <person name="Novikov A."/>
            <person name="Bonch-Osmolovskaya E.A."/>
            <person name="Toshchakov S.V."/>
            <person name="Kublanov I.V."/>
        </authorList>
    </citation>
    <scope>NUCLEOTIDE SEQUENCE [LARGE SCALE GENOMIC DNA]</scope>
    <source>
        <strain evidence="9 10">2918</strain>
    </source>
</reference>
<name>A0A7V9ABH5_9BACT</name>
<evidence type="ECO:0000256" key="1">
    <source>
        <dbReference type="ARBA" id="ARBA00004651"/>
    </source>
</evidence>
<evidence type="ECO:0000313" key="9">
    <source>
        <dbReference type="EMBL" id="MBA2226068.1"/>
    </source>
</evidence>
<sequence>MGGRVEWLLAVQGLWRQKVRSLLTLLGIALGSLALAFSLSLTLGLRAFIAREFHSRAEFWRVLVHADPAEGDVAAAPAAVVTIRGQVSPERRERLQAALAERYFARHPRRGQRMLTPELLAEVASWPDVEAVQAYRSVEARLSLPGSDAVALGTLICGPLEELSPRLLCGRLPQPGAREVVVNELMLYDLGRGSDADLPALLGGEVEVVLGRVRQSPPLALARVLSGRLLGDDLTRTQLEALEHLAEQLPQRLEHFTLTAAERAALHALLAPSAANAPATDATTTVRSRLRICGVVRLLTREERKRRTPLDNWELARGDLFLAPDPGEELLQALPWIREGDLGAALLRIRPGGDVLGVVQAVEAKHLRTISAAKWFASAQREVALIATGLNLFAFLALGVAAVGIANTLVTNVLERTREIGILRSVGATQGQVQRLFLREGALLGAIGGALGLFLAWLLMWPADAWLRAQVAQLASEEKLLSESLFVTPWWLGPATWLFVLLWTLLAAAYPARRAARLDPVQALRYE</sequence>
<feature type="domain" description="ABC3 transporter permease C-terminal" evidence="8">
    <location>
        <begin position="391"/>
        <end position="520"/>
    </location>
</feature>
<organism evidence="9 10">
    <name type="scientific">Thermogemmata fonticola</name>
    <dbReference type="NCBI Taxonomy" id="2755323"/>
    <lineage>
        <taxon>Bacteria</taxon>
        <taxon>Pseudomonadati</taxon>
        <taxon>Planctomycetota</taxon>
        <taxon>Planctomycetia</taxon>
        <taxon>Gemmatales</taxon>
        <taxon>Gemmataceae</taxon>
        <taxon>Thermogemmata</taxon>
    </lineage>
</organism>
<comment type="similarity">
    <text evidence="6">Belongs to the ABC-4 integral membrane protein family.</text>
</comment>
<keyword evidence="3 7" id="KW-0812">Transmembrane</keyword>
<evidence type="ECO:0000313" key="10">
    <source>
        <dbReference type="Proteomes" id="UP000542342"/>
    </source>
</evidence>
<evidence type="ECO:0000256" key="6">
    <source>
        <dbReference type="ARBA" id="ARBA00038076"/>
    </source>
</evidence>
<dbReference type="Proteomes" id="UP000542342">
    <property type="component" value="Unassembled WGS sequence"/>
</dbReference>
<keyword evidence="5 7" id="KW-0472">Membrane</keyword>
<feature type="transmembrane region" description="Helical" evidence="7">
    <location>
        <begin position="442"/>
        <end position="461"/>
    </location>
</feature>
<keyword evidence="10" id="KW-1185">Reference proteome</keyword>
<dbReference type="AlphaFoldDB" id="A0A7V9ABH5"/>
<evidence type="ECO:0000256" key="7">
    <source>
        <dbReference type="SAM" id="Phobius"/>
    </source>
</evidence>
<keyword evidence="4 7" id="KW-1133">Transmembrane helix</keyword>